<feature type="compositionally biased region" description="Low complexity" evidence="1">
    <location>
        <begin position="1"/>
        <end position="18"/>
    </location>
</feature>
<name>A0A0G2GU31_9PEZI</name>
<evidence type="ECO:0000313" key="2">
    <source>
        <dbReference type="EMBL" id="KAL0256468.1"/>
    </source>
</evidence>
<protein>
    <submittedName>
        <fullName evidence="3">Uncharacterized protein</fullName>
    </submittedName>
</protein>
<dbReference type="EMBL" id="JAJVCZ030000009">
    <property type="protein sequence ID" value="KAL0256468.1"/>
    <property type="molecule type" value="Genomic_DNA"/>
</dbReference>
<accession>A0A0G2GU31</accession>
<evidence type="ECO:0000256" key="1">
    <source>
        <dbReference type="SAM" id="MobiDB-lite"/>
    </source>
</evidence>
<reference evidence="3 4" key="1">
    <citation type="submission" date="2015-03" db="EMBL/GenBank/DDBJ databases">
        <authorList>
            <person name="Morales-Cruz A."/>
            <person name="Amrine K.C."/>
            <person name="Cantu D."/>
        </authorList>
    </citation>
    <scope>NUCLEOTIDE SEQUENCE [LARGE SCALE GENOMIC DNA]</scope>
    <source>
        <strain evidence="3">DS831</strain>
    </source>
</reference>
<feature type="compositionally biased region" description="Low complexity" evidence="1">
    <location>
        <begin position="34"/>
        <end position="44"/>
    </location>
</feature>
<dbReference type="Proteomes" id="UP000034182">
    <property type="component" value="Unassembled WGS sequence"/>
</dbReference>
<dbReference type="EMBL" id="LAQI01000030">
    <property type="protein sequence ID" value="KKY26773.1"/>
    <property type="molecule type" value="Genomic_DNA"/>
</dbReference>
<evidence type="ECO:0000313" key="4">
    <source>
        <dbReference type="Proteomes" id="UP000034182"/>
    </source>
</evidence>
<dbReference type="GeneID" id="92012948"/>
<sequence>MSSFTSFSSASFSYSSNSNGQRTGQAYRKEAHSTPEGTSTRTTTQNLGEPTIQETRHYDANGRELLGSGQAAHRPAIQQSGGGRVEEIEESDADRAYREKMEDEYAKREGGA</sequence>
<feature type="compositionally biased region" description="Basic and acidic residues" evidence="1">
    <location>
        <begin position="93"/>
        <end position="112"/>
    </location>
</feature>
<dbReference type="AlphaFoldDB" id="A0A0G2GU31"/>
<feature type="region of interest" description="Disordered" evidence="1">
    <location>
        <begin position="1"/>
        <end position="112"/>
    </location>
</feature>
<evidence type="ECO:0000313" key="3">
    <source>
        <dbReference type="EMBL" id="KKY26773.1"/>
    </source>
</evidence>
<evidence type="ECO:0000313" key="5">
    <source>
        <dbReference type="Proteomes" id="UP001430584"/>
    </source>
</evidence>
<dbReference type="Proteomes" id="UP001430584">
    <property type="component" value="Unassembled WGS sequence"/>
</dbReference>
<dbReference type="RefSeq" id="XP_066629497.1">
    <property type="nucleotide sequence ID" value="XM_066780268.1"/>
</dbReference>
<proteinExistence type="predicted"/>
<keyword evidence="5" id="KW-1185">Reference proteome</keyword>
<gene>
    <name evidence="2" type="ORF">SLS55_008863</name>
    <name evidence="3" type="ORF">UCDDS831_g01052</name>
</gene>
<reference evidence="2 5" key="3">
    <citation type="submission" date="2024-02" db="EMBL/GenBank/DDBJ databases">
        <title>De novo assembly and annotation of 12 fungi associated with fruit tree decline syndrome in Ontario, Canada.</title>
        <authorList>
            <person name="Sulman M."/>
            <person name="Ellouze W."/>
            <person name="Ilyukhin E."/>
        </authorList>
    </citation>
    <scope>NUCLEOTIDE SEQUENCE [LARGE SCALE GENOMIC DNA]</scope>
    <source>
        <strain evidence="2 5">FDS-637</strain>
    </source>
</reference>
<organism evidence="3 4">
    <name type="scientific">Diplodia seriata</name>
    <dbReference type="NCBI Taxonomy" id="420778"/>
    <lineage>
        <taxon>Eukaryota</taxon>
        <taxon>Fungi</taxon>
        <taxon>Dikarya</taxon>
        <taxon>Ascomycota</taxon>
        <taxon>Pezizomycotina</taxon>
        <taxon>Dothideomycetes</taxon>
        <taxon>Dothideomycetes incertae sedis</taxon>
        <taxon>Botryosphaeriales</taxon>
        <taxon>Botryosphaeriaceae</taxon>
        <taxon>Diplodia</taxon>
    </lineage>
</organism>
<comment type="caution">
    <text evidence="3">The sequence shown here is derived from an EMBL/GenBank/DDBJ whole genome shotgun (WGS) entry which is preliminary data.</text>
</comment>
<reference evidence="3 4" key="2">
    <citation type="submission" date="2015-05" db="EMBL/GenBank/DDBJ databases">
        <title>Distinctive expansion of gene families associated with plant cell wall degradation and secondary metabolism in the genomes of grapevine trunk pathogens.</title>
        <authorList>
            <person name="Lawrence D.P."/>
            <person name="Travadon R."/>
            <person name="Rolshausen P.E."/>
            <person name="Baumgartner K."/>
        </authorList>
    </citation>
    <scope>NUCLEOTIDE SEQUENCE [LARGE SCALE GENOMIC DNA]</scope>
    <source>
        <strain evidence="3">DS831</strain>
    </source>
</reference>